<dbReference type="RefSeq" id="WP_073584627.1">
    <property type="nucleotide sequence ID" value="NZ_CBCSEA010000023.1"/>
</dbReference>
<evidence type="ECO:0000259" key="1">
    <source>
        <dbReference type="Pfam" id="PF12680"/>
    </source>
</evidence>
<dbReference type="Pfam" id="PF12680">
    <property type="entry name" value="SnoaL_2"/>
    <property type="match status" value="1"/>
</dbReference>
<dbReference type="InterPro" id="IPR032710">
    <property type="entry name" value="NTF2-like_dom_sf"/>
</dbReference>
<organism evidence="2 3">
    <name type="scientific">Flavobacterium cucumis</name>
    <dbReference type="NCBI Taxonomy" id="416016"/>
    <lineage>
        <taxon>Bacteria</taxon>
        <taxon>Pseudomonadati</taxon>
        <taxon>Bacteroidota</taxon>
        <taxon>Flavobacteriia</taxon>
        <taxon>Flavobacteriales</taxon>
        <taxon>Flavobacteriaceae</taxon>
        <taxon>Flavobacterium</taxon>
    </lineage>
</organism>
<evidence type="ECO:0000313" key="2">
    <source>
        <dbReference type="EMBL" id="SHO73950.1"/>
    </source>
</evidence>
<evidence type="ECO:0000313" key="3">
    <source>
        <dbReference type="Proteomes" id="UP000184611"/>
    </source>
</evidence>
<keyword evidence="3" id="KW-1185">Reference proteome</keyword>
<dbReference type="STRING" id="416016.SAMN05443547_2328"/>
<dbReference type="InterPro" id="IPR037401">
    <property type="entry name" value="SnoaL-like"/>
</dbReference>
<dbReference type="EMBL" id="FRYK01000005">
    <property type="protein sequence ID" value="SHO73950.1"/>
    <property type="molecule type" value="Genomic_DNA"/>
</dbReference>
<proteinExistence type="predicted"/>
<feature type="domain" description="SnoaL-like" evidence="1">
    <location>
        <begin position="18"/>
        <end position="111"/>
    </location>
</feature>
<dbReference type="Proteomes" id="UP000184611">
    <property type="component" value="Unassembled WGS sequence"/>
</dbReference>
<name>A0A1M7ZYR4_9FLAO</name>
<sequence length="120" mass="14046">MTNRAKIEFLYKEDGIRDAVFLSELLHDDFILDWDSSQGNLIMTKADIVNLAKELKQNYVDSFMEISHFIESDNTIVVRYNHKVTTIENPKEFVLIAKFVVIWEFEGDKIKKGYQISKPN</sequence>
<accession>A0A1M7ZYR4</accession>
<dbReference type="Gene3D" id="3.10.450.50">
    <property type="match status" value="1"/>
</dbReference>
<reference evidence="3" key="1">
    <citation type="submission" date="2016-12" db="EMBL/GenBank/DDBJ databases">
        <authorList>
            <person name="Varghese N."/>
            <person name="Submissions S."/>
        </authorList>
    </citation>
    <scope>NUCLEOTIDE SEQUENCE [LARGE SCALE GENOMIC DNA]</scope>
    <source>
        <strain evidence="3">DSM 18830</strain>
    </source>
</reference>
<gene>
    <name evidence="2" type="ORF">SAMN05443547_2328</name>
</gene>
<protein>
    <recommendedName>
        <fullName evidence="1">SnoaL-like domain-containing protein</fullName>
    </recommendedName>
</protein>
<dbReference type="OrthoDB" id="1452256at2"/>
<dbReference type="AlphaFoldDB" id="A0A1M7ZYR4"/>
<dbReference type="SUPFAM" id="SSF54427">
    <property type="entry name" value="NTF2-like"/>
    <property type="match status" value="1"/>
</dbReference>